<evidence type="ECO:0000313" key="3">
    <source>
        <dbReference type="EMBL" id="KAK2600117.1"/>
    </source>
</evidence>
<reference evidence="3" key="1">
    <citation type="submission" date="2023-06" db="EMBL/GenBank/DDBJ databases">
        <title>Conoideocrella luteorostrata (Hypocreales: Clavicipitaceae), a potential biocontrol fungus for elongate hemlock scale in United States Christmas tree production areas.</title>
        <authorList>
            <person name="Barrett H."/>
            <person name="Lovett B."/>
            <person name="Macias A.M."/>
            <person name="Stajich J.E."/>
            <person name="Kasson M.T."/>
        </authorList>
    </citation>
    <scope>NUCLEOTIDE SEQUENCE</scope>
    <source>
        <strain evidence="3">ARSEF 14590</strain>
    </source>
</reference>
<feature type="region of interest" description="Disordered" evidence="1">
    <location>
        <begin position="32"/>
        <end position="60"/>
    </location>
</feature>
<dbReference type="AlphaFoldDB" id="A0AAJ0CQ93"/>
<evidence type="ECO:0000256" key="1">
    <source>
        <dbReference type="SAM" id="MobiDB-lite"/>
    </source>
</evidence>
<keyword evidence="4" id="KW-1185">Reference proteome</keyword>
<accession>A0AAJ0CQ93</accession>
<evidence type="ECO:0000313" key="4">
    <source>
        <dbReference type="Proteomes" id="UP001251528"/>
    </source>
</evidence>
<feature type="compositionally biased region" description="Basic and acidic residues" evidence="1">
    <location>
        <begin position="37"/>
        <end position="53"/>
    </location>
</feature>
<dbReference type="Proteomes" id="UP001251528">
    <property type="component" value="Unassembled WGS sequence"/>
</dbReference>
<organism evidence="3 4">
    <name type="scientific">Conoideocrella luteorostrata</name>
    <dbReference type="NCBI Taxonomy" id="1105319"/>
    <lineage>
        <taxon>Eukaryota</taxon>
        <taxon>Fungi</taxon>
        <taxon>Dikarya</taxon>
        <taxon>Ascomycota</taxon>
        <taxon>Pezizomycotina</taxon>
        <taxon>Sordariomycetes</taxon>
        <taxon>Hypocreomycetidae</taxon>
        <taxon>Hypocreales</taxon>
        <taxon>Clavicipitaceae</taxon>
        <taxon>Conoideocrella</taxon>
    </lineage>
</organism>
<comment type="caution">
    <text evidence="3">The sequence shown here is derived from an EMBL/GenBank/DDBJ whole genome shotgun (WGS) entry which is preliminary data.</text>
</comment>
<feature type="signal peptide" evidence="2">
    <location>
        <begin position="1"/>
        <end position="28"/>
    </location>
</feature>
<sequence>MISRQVMTQNELLFTLLFILAVVLWALSRKTPSASKDGAKSGETHAISEKGGDMDGEYGPCEDSDWSKVKPIAYRPFKNMQHVAMGIKKMPKAEWIRIDQGYLKRLDERNEIMDAYPAESIGSGPIVNPAIEELYEELMVRFLPKRFPAMFSLTGRTLLNRVTGKIYSVDLRQIDHDTMLRNLGENIEEDFYFMCPDDKGDLCLEGWIACFPGGFLTTSRKGMSMRAIHQPVPGYEQRISKGADKTLARLRGWEFIERFNWSLQTDGPSLFRVDGNNYYPELGQTIPQTEDDVQIDQCYLRVEHQTLVRLPKSQAVIFCVRSYMTTLQEIKEEGNGPLLAEASESMPHKLGDYKKRPFWQTAVYRYLKS</sequence>
<protein>
    <submittedName>
        <fullName evidence="3">Uncharacterized protein</fullName>
    </submittedName>
</protein>
<keyword evidence="2" id="KW-0732">Signal</keyword>
<dbReference type="EMBL" id="JASWJB010000082">
    <property type="protein sequence ID" value="KAK2600117.1"/>
    <property type="molecule type" value="Genomic_DNA"/>
</dbReference>
<gene>
    <name evidence="3" type="ORF">QQS21_005132</name>
</gene>
<evidence type="ECO:0000256" key="2">
    <source>
        <dbReference type="SAM" id="SignalP"/>
    </source>
</evidence>
<name>A0AAJ0CQ93_9HYPO</name>
<feature type="chain" id="PRO_5042557338" evidence="2">
    <location>
        <begin position="29"/>
        <end position="369"/>
    </location>
</feature>
<dbReference type="Pfam" id="PF11927">
    <property type="entry name" value="HODM_asu-like"/>
    <property type="match status" value="1"/>
</dbReference>
<dbReference type="InterPro" id="IPR021848">
    <property type="entry name" value="HODM_asu-like"/>
</dbReference>
<proteinExistence type="predicted"/>